<dbReference type="RefSeq" id="WP_190448189.1">
    <property type="nucleotide sequence ID" value="NZ_JAMPLM010000007.1"/>
</dbReference>
<dbReference type="InterPro" id="IPR005074">
    <property type="entry name" value="Peptidase_C39"/>
</dbReference>
<feature type="transmembrane region" description="Helical" evidence="1">
    <location>
        <begin position="82"/>
        <end position="100"/>
    </location>
</feature>
<dbReference type="Proteomes" id="UP001476950">
    <property type="component" value="Unassembled WGS sequence"/>
</dbReference>
<evidence type="ECO:0000256" key="1">
    <source>
        <dbReference type="SAM" id="Phobius"/>
    </source>
</evidence>
<keyword evidence="4" id="KW-1185">Reference proteome</keyword>
<evidence type="ECO:0000313" key="4">
    <source>
        <dbReference type="Proteomes" id="UP001476950"/>
    </source>
</evidence>
<dbReference type="PROSITE" id="PS50990">
    <property type="entry name" value="PEPTIDASE_C39"/>
    <property type="match status" value="1"/>
</dbReference>
<evidence type="ECO:0000313" key="3">
    <source>
        <dbReference type="EMBL" id="MEP1058830.1"/>
    </source>
</evidence>
<dbReference type="EMBL" id="JAMPLM010000007">
    <property type="protein sequence ID" value="MEP1058830.1"/>
    <property type="molecule type" value="Genomic_DNA"/>
</dbReference>
<proteinExistence type="predicted"/>
<dbReference type="Gene3D" id="1.10.101.10">
    <property type="entry name" value="PGBD-like superfamily/PGBD"/>
    <property type="match status" value="1"/>
</dbReference>
<keyword evidence="1" id="KW-1133">Transmembrane helix</keyword>
<dbReference type="Pfam" id="PF03412">
    <property type="entry name" value="Peptidase_C39"/>
    <property type="match status" value="1"/>
</dbReference>
<dbReference type="InterPro" id="IPR002477">
    <property type="entry name" value="Peptidoglycan-bd-like"/>
</dbReference>
<dbReference type="SUPFAM" id="SSF47090">
    <property type="entry name" value="PGBD-like"/>
    <property type="match status" value="1"/>
</dbReference>
<name>A0ABV0KKD4_9CYAN</name>
<reference evidence="3 4" key="1">
    <citation type="submission" date="2022-04" db="EMBL/GenBank/DDBJ databases">
        <title>Positive selection, recombination, and allopatry shape intraspecific diversity of widespread and dominant cyanobacteria.</title>
        <authorList>
            <person name="Wei J."/>
            <person name="Shu W."/>
            <person name="Hu C."/>
        </authorList>
    </citation>
    <scope>NUCLEOTIDE SEQUENCE [LARGE SCALE GENOMIC DNA]</scope>
    <source>
        <strain evidence="3 4">AS-A4</strain>
    </source>
</reference>
<gene>
    <name evidence="3" type="ORF">NDI38_10315</name>
</gene>
<protein>
    <submittedName>
        <fullName evidence="3">Cysteine peptidase family C39 domain-containing protein</fullName>
    </submittedName>
</protein>
<accession>A0ABV0KKD4</accession>
<feature type="domain" description="Peptidase C39" evidence="2">
    <location>
        <begin position="147"/>
        <end position="274"/>
    </location>
</feature>
<keyword evidence="1" id="KW-0812">Transmembrane</keyword>
<dbReference type="InterPro" id="IPR036366">
    <property type="entry name" value="PGBDSf"/>
</dbReference>
<keyword evidence="1" id="KW-0472">Membrane</keyword>
<comment type="caution">
    <text evidence="3">The sequence shown here is derived from an EMBL/GenBank/DDBJ whole genome shotgun (WGS) entry which is preliminary data.</text>
</comment>
<feature type="transmembrane region" description="Helical" evidence="1">
    <location>
        <begin position="106"/>
        <end position="129"/>
    </location>
</feature>
<evidence type="ECO:0000259" key="2">
    <source>
        <dbReference type="PROSITE" id="PS50990"/>
    </source>
</evidence>
<sequence>MLLEIFATLLLGGLMFRWGIRLGKLLLRKGATANDLFKGRTSLSLLFLGLYIALLLLALNVPQMQFLPIEWRVYGMRITWTIMRVVLLGFCGLAYIVSWQTARVQVIAVALIGILGVTGFSAAEVYFLAPIHTWLHNNLQANGVFKQTSMSSCAPAALATVLRRWQVEATESSVAQLAGTSRLGTSMPQLIVAAHELGMDGLELSPTWEQMQRVNRPGVLGVWLISGGRKLPHAVALLKMNSELVVIGDPASGKVYMLNQMQFAKIWRQQYVPIFRASDRNLTAEQAADYLQRLGYLSKPSRDLSRALRRFQTAVGIATTGSLDPQTVLLLTGSFLQGVPTLVPGQA</sequence>
<dbReference type="InterPro" id="IPR036365">
    <property type="entry name" value="PGBD-like_sf"/>
</dbReference>
<organism evidence="3 4">
    <name type="scientific">Stenomitos frigidus AS-A4</name>
    <dbReference type="NCBI Taxonomy" id="2933935"/>
    <lineage>
        <taxon>Bacteria</taxon>
        <taxon>Bacillati</taxon>
        <taxon>Cyanobacteriota</taxon>
        <taxon>Cyanophyceae</taxon>
        <taxon>Leptolyngbyales</taxon>
        <taxon>Leptolyngbyaceae</taxon>
        <taxon>Stenomitos</taxon>
    </lineage>
</organism>
<dbReference type="Pfam" id="PF01471">
    <property type="entry name" value="PG_binding_1"/>
    <property type="match status" value="1"/>
</dbReference>
<dbReference type="Gene3D" id="3.90.70.10">
    <property type="entry name" value="Cysteine proteinases"/>
    <property type="match status" value="1"/>
</dbReference>
<feature type="transmembrane region" description="Helical" evidence="1">
    <location>
        <begin position="43"/>
        <end position="61"/>
    </location>
</feature>